<dbReference type="EMBL" id="QRDY01000001">
    <property type="protein sequence ID" value="RED65748.1"/>
    <property type="molecule type" value="Genomic_DNA"/>
</dbReference>
<dbReference type="AlphaFoldDB" id="A0A3D9IVC2"/>
<reference evidence="1 2" key="1">
    <citation type="submission" date="2018-07" db="EMBL/GenBank/DDBJ databases">
        <title>Genomic Encyclopedia of Type Strains, Phase III (KMG-III): the genomes of soil and plant-associated and newly described type strains.</title>
        <authorList>
            <person name="Whitman W."/>
        </authorList>
    </citation>
    <scope>NUCLEOTIDE SEQUENCE [LARGE SCALE GENOMIC DNA]</scope>
    <source>
        <strain evidence="1 2">CECT 8236</strain>
    </source>
</reference>
<gene>
    <name evidence="1" type="ORF">DFP95_101239</name>
</gene>
<dbReference type="Proteomes" id="UP000256869">
    <property type="component" value="Unassembled WGS sequence"/>
</dbReference>
<evidence type="ECO:0000313" key="1">
    <source>
        <dbReference type="EMBL" id="RED65748.1"/>
    </source>
</evidence>
<dbReference type="RefSeq" id="WP_181907203.1">
    <property type="nucleotide sequence ID" value="NZ_QRDY01000001.1"/>
</dbReference>
<protein>
    <submittedName>
        <fullName evidence="1">Uncharacterized protein</fullName>
    </submittedName>
</protein>
<sequence length="46" mass="5063">MVKTTDLHVTAQVDRIVKTTDLHVAAQVDRIVKEGFLCSSGFMITS</sequence>
<comment type="caution">
    <text evidence="1">The sequence shown here is derived from an EMBL/GenBank/DDBJ whole genome shotgun (WGS) entry which is preliminary data.</text>
</comment>
<accession>A0A3D9IVC2</accession>
<keyword evidence="2" id="KW-1185">Reference proteome</keyword>
<proteinExistence type="predicted"/>
<name>A0A3D9IVC2_9BACL</name>
<organism evidence="1 2">
    <name type="scientific">Cohnella lupini</name>
    <dbReference type="NCBI Taxonomy" id="1294267"/>
    <lineage>
        <taxon>Bacteria</taxon>
        <taxon>Bacillati</taxon>
        <taxon>Bacillota</taxon>
        <taxon>Bacilli</taxon>
        <taxon>Bacillales</taxon>
        <taxon>Paenibacillaceae</taxon>
        <taxon>Cohnella</taxon>
    </lineage>
</organism>
<evidence type="ECO:0000313" key="2">
    <source>
        <dbReference type="Proteomes" id="UP000256869"/>
    </source>
</evidence>